<dbReference type="EMBL" id="JARK01000049">
    <property type="protein sequence ID" value="EYC44797.1"/>
    <property type="molecule type" value="Genomic_DNA"/>
</dbReference>
<feature type="transmembrane region" description="Helical" evidence="2">
    <location>
        <begin position="54"/>
        <end position="78"/>
    </location>
</feature>
<accession>A0A016WZV2</accession>
<name>A0A016WZV2_9BILA</name>
<comment type="caution">
    <text evidence="3">The sequence shown here is derived from an EMBL/GenBank/DDBJ whole genome shotgun (WGS) entry which is preliminary data.</text>
</comment>
<evidence type="ECO:0000256" key="1">
    <source>
        <dbReference type="ARBA" id="ARBA00022679"/>
    </source>
</evidence>
<dbReference type="Pfam" id="PF00201">
    <property type="entry name" value="UDPGT"/>
    <property type="match status" value="1"/>
</dbReference>
<protein>
    <submittedName>
        <fullName evidence="3">Uncharacterized protein</fullName>
    </submittedName>
</protein>
<keyword evidence="2" id="KW-0812">Transmembrane</keyword>
<keyword evidence="2" id="KW-0472">Membrane</keyword>
<evidence type="ECO:0000313" key="3">
    <source>
        <dbReference type="EMBL" id="EYC44797.1"/>
    </source>
</evidence>
<keyword evidence="4" id="KW-1185">Reference proteome</keyword>
<proteinExistence type="predicted"/>
<evidence type="ECO:0000256" key="2">
    <source>
        <dbReference type="SAM" id="Phobius"/>
    </source>
</evidence>
<dbReference type="STRING" id="53326.A0A016WZV2"/>
<evidence type="ECO:0000313" key="4">
    <source>
        <dbReference type="Proteomes" id="UP000024635"/>
    </source>
</evidence>
<organism evidence="3 4">
    <name type="scientific">Ancylostoma ceylanicum</name>
    <dbReference type="NCBI Taxonomy" id="53326"/>
    <lineage>
        <taxon>Eukaryota</taxon>
        <taxon>Metazoa</taxon>
        <taxon>Ecdysozoa</taxon>
        <taxon>Nematoda</taxon>
        <taxon>Chromadorea</taxon>
        <taxon>Rhabditida</taxon>
        <taxon>Rhabditina</taxon>
        <taxon>Rhabditomorpha</taxon>
        <taxon>Strongyloidea</taxon>
        <taxon>Ancylostomatidae</taxon>
        <taxon>Ancylostomatinae</taxon>
        <taxon>Ancylostoma</taxon>
    </lineage>
</organism>
<reference evidence="4" key="1">
    <citation type="journal article" date="2015" name="Nat. Genet.">
        <title>The genome and transcriptome of the zoonotic hookworm Ancylostoma ceylanicum identify infection-specific gene families.</title>
        <authorList>
            <person name="Schwarz E.M."/>
            <person name="Hu Y."/>
            <person name="Antoshechkin I."/>
            <person name="Miller M.M."/>
            <person name="Sternberg P.W."/>
            <person name="Aroian R.V."/>
        </authorList>
    </citation>
    <scope>NUCLEOTIDE SEQUENCE</scope>
    <source>
        <strain evidence="4">HY135</strain>
    </source>
</reference>
<dbReference type="InterPro" id="IPR002213">
    <property type="entry name" value="UDP_glucos_trans"/>
</dbReference>
<sequence>MCCFSTYARKASAVAKYLRGRPAAARAEVSHWVKLVAEQGRMDHLVMRSRDMSFIQYFCLDIIAYLLAQFFTALYLVFKVGKYILRRFRVFFVKCKSE</sequence>
<dbReference type="OrthoDB" id="5835829at2759"/>
<keyword evidence="1" id="KW-0808">Transferase</keyword>
<dbReference type="AlphaFoldDB" id="A0A016WZV2"/>
<gene>
    <name evidence="3" type="primary">Acey_s0449.g1660</name>
    <name evidence="3" type="ORF">Y032_0449g1660</name>
</gene>
<keyword evidence="2" id="KW-1133">Transmembrane helix</keyword>
<dbReference type="GO" id="GO:0008194">
    <property type="term" value="F:UDP-glycosyltransferase activity"/>
    <property type="evidence" value="ECO:0007669"/>
    <property type="project" value="InterPro"/>
</dbReference>
<dbReference type="Proteomes" id="UP000024635">
    <property type="component" value="Unassembled WGS sequence"/>
</dbReference>